<evidence type="ECO:0000259" key="1">
    <source>
        <dbReference type="PROSITE" id="PS50887"/>
    </source>
</evidence>
<dbReference type="InterPro" id="IPR029787">
    <property type="entry name" value="Nucleotide_cyclase"/>
</dbReference>
<dbReference type="PANTHER" id="PTHR46663:SF2">
    <property type="entry name" value="GGDEF DOMAIN-CONTAINING PROTEIN"/>
    <property type="match status" value="1"/>
</dbReference>
<dbReference type="SMART" id="SM00065">
    <property type="entry name" value="GAF"/>
    <property type="match status" value="1"/>
</dbReference>
<dbReference type="EMBL" id="BONF01000024">
    <property type="protein sequence ID" value="GIF82731.1"/>
    <property type="molecule type" value="Genomic_DNA"/>
</dbReference>
<dbReference type="SUPFAM" id="SSF55781">
    <property type="entry name" value="GAF domain-like"/>
    <property type="match status" value="1"/>
</dbReference>
<evidence type="ECO:0000313" key="2">
    <source>
        <dbReference type="EMBL" id="GIF82731.1"/>
    </source>
</evidence>
<dbReference type="Gene3D" id="3.30.450.40">
    <property type="match status" value="1"/>
</dbReference>
<dbReference type="InterPro" id="IPR003018">
    <property type="entry name" value="GAF"/>
</dbReference>
<reference evidence="2 3" key="1">
    <citation type="submission" date="2021-01" db="EMBL/GenBank/DDBJ databases">
        <title>Whole genome shotgun sequence of Catellatospora bangladeshensis NBRC 107357.</title>
        <authorList>
            <person name="Komaki H."/>
            <person name="Tamura T."/>
        </authorList>
    </citation>
    <scope>NUCLEOTIDE SEQUENCE [LARGE SCALE GENOMIC DNA]</scope>
    <source>
        <strain evidence="2 3">NBRC 107357</strain>
    </source>
</reference>
<feature type="domain" description="GGDEF" evidence="1">
    <location>
        <begin position="351"/>
        <end position="484"/>
    </location>
</feature>
<gene>
    <name evidence="2" type="ORF">Cba03nite_40800</name>
</gene>
<dbReference type="InterPro" id="IPR052163">
    <property type="entry name" value="DGC-Regulatory_Protein"/>
</dbReference>
<dbReference type="Gene3D" id="3.30.70.270">
    <property type="match status" value="1"/>
</dbReference>
<proteinExistence type="predicted"/>
<dbReference type="CDD" id="cd01949">
    <property type="entry name" value="GGDEF"/>
    <property type="match status" value="1"/>
</dbReference>
<dbReference type="InterPro" id="IPR043128">
    <property type="entry name" value="Rev_trsase/Diguanyl_cyclase"/>
</dbReference>
<dbReference type="AlphaFoldDB" id="A0A8J3JE35"/>
<name>A0A8J3JE35_9ACTN</name>
<dbReference type="Pfam" id="PF01590">
    <property type="entry name" value="GAF"/>
    <property type="match status" value="1"/>
</dbReference>
<dbReference type="SUPFAM" id="SSF55073">
    <property type="entry name" value="Nucleotide cyclase"/>
    <property type="match status" value="1"/>
</dbReference>
<dbReference type="Proteomes" id="UP000601223">
    <property type="component" value="Unassembled WGS sequence"/>
</dbReference>
<accession>A0A8J3JE35</accession>
<dbReference type="NCBIfam" id="TIGR00254">
    <property type="entry name" value="GGDEF"/>
    <property type="match status" value="1"/>
</dbReference>
<dbReference type="RefSeq" id="WP_203748440.1">
    <property type="nucleotide sequence ID" value="NZ_BONF01000024.1"/>
</dbReference>
<organism evidence="2 3">
    <name type="scientific">Catellatospora bangladeshensis</name>
    <dbReference type="NCBI Taxonomy" id="310355"/>
    <lineage>
        <taxon>Bacteria</taxon>
        <taxon>Bacillati</taxon>
        <taxon>Actinomycetota</taxon>
        <taxon>Actinomycetes</taxon>
        <taxon>Micromonosporales</taxon>
        <taxon>Micromonosporaceae</taxon>
        <taxon>Catellatospora</taxon>
    </lineage>
</organism>
<dbReference type="InterPro" id="IPR000160">
    <property type="entry name" value="GGDEF_dom"/>
</dbReference>
<dbReference type="Pfam" id="PF00990">
    <property type="entry name" value="GGDEF"/>
    <property type="match status" value="1"/>
</dbReference>
<keyword evidence="3" id="KW-1185">Reference proteome</keyword>
<dbReference type="InterPro" id="IPR029016">
    <property type="entry name" value="GAF-like_dom_sf"/>
</dbReference>
<protein>
    <recommendedName>
        <fullName evidence="1">GGDEF domain-containing protein</fullName>
    </recommendedName>
</protein>
<dbReference type="PROSITE" id="PS50887">
    <property type="entry name" value="GGDEF"/>
    <property type="match status" value="1"/>
</dbReference>
<sequence>MAGLAESLYIQQLVELLAVVSSSTDETSAVQNAVERSAQALEAEVAAVVFDGKVTASIGFPPGAVPHEDIVAVTLRQRSELDVPGLGSCPAVTASWAGSNPGHLVLARWDAPFRIEEQNLVRGMARVLELTLTMLRTLAAEHSIRQSLEQRQRLLEHLFTIQRAISRREDLQQILDTITIGARDLLGDEIGLLWVRDEPTSSQVRLAAAAGTRPVEPADRPVVDLADASVAGEAIVTDQVVVRHGQAAQSRMLKLLGPDGVHASMAAPVHDSGAVTGALVVASCDADRIYSPADEQTLRAFAENVSLALTDAATVVRMRLAHHDSLTGLPSRRLFLEQLAQQLAVVEADGSALAVLFLDLDRFKDINDSLGHAAGDQLLTVTADRVTAQLRSGDAASRFGGDEFAVMLSRVDGPGDATAVASRIGDALGKPMRVAQRRLRVGVSIGIALSTAAGNDPAELVARADLAMYEAKRRGTGGYAIYDASLPGHGTVPAAHH</sequence>
<dbReference type="SMART" id="SM00267">
    <property type="entry name" value="GGDEF"/>
    <property type="match status" value="1"/>
</dbReference>
<dbReference type="PANTHER" id="PTHR46663">
    <property type="entry name" value="DIGUANYLATE CYCLASE DGCT-RELATED"/>
    <property type="match status" value="1"/>
</dbReference>
<comment type="caution">
    <text evidence="2">The sequence shown here is derived from an EMBL/GenBank/DDBJ whole genome shotgun (WGS) entry which is preliminary data.</text>
</comment>
<evidence type="ECO:0000313" key="3">
    <source>
        <dbReference type="Proteomes" id="UP000601223"/>
    </source>
</evidence>